<feature type="region of interest" description="Disordered" evidence="7">
    <location>
        <begin position="559"/>
        <end position="579"/>
    </location>
</feature>
<feature type="compositionally biased region" description="Polar residues" evidence="7">
    <location>
        <begin position="249"/>
        <end position="264"/>
    </location>
</feature>
<dbReference type="EMBL" id="JAWJWE010000001">
    <property type="protein sequence ID" value="KAK6644303.1"/>
    <property type="molecule type" value="Genomic_DNA"/>
</dbReference>
<feature type="region of interest" description="Disordered" evidence="7">
    <location>
        <begin position="88"/>
        <end position="274"/>
    </location>
</feature>
<evidence type="ECO:0000256" key="3">
    <source>
        <dbReference type="ARBA" id="ARBA00023155"/>
    </source>
</evidence>
<dbReference type="GO" id="GO:0005634">
    <property type="term" value="C:nucleus"/>
    <property type="evidence" value="ECO:0007669"/>
    <property type="project" value="UniProtKB-SubCell"/>
</dbReference>
<dbReference type="FunFam" id="1.10.10.60:FF:000176">
    <property type="entry name" value="pancreas/duodenum homeobox protein 1"/>
    <property type="match status" value="1"/>
</dbReference>
<evidence type="ECO:0000313" key="9">
    <source>
        <dbReference type="EMBL" id="KAK6644303.1"/>
    </source>
</evidence>
<dbReference type="SUPFAM" id="SSF46689">
    <property type="entry name" value="Homeodomain-like"/>
    <property type="match status" value="1"/>
</dbReference>
<evidence type="ECO:0000313" key="10">
    <source>
        <dbReference type="Proteomes" id="UP001372834"/>
    </source>
</evidence>
<dbReference type="CDD" id="cd00086">
    <property type="entry name" value="homeodomain"/>
    <property type="match status" value="1"/>
</dbReference>
<feature type="compositionally biased region" description="Low complexity" evidence="7">
    <location>
        <begin position="371"/>
        <end position="383"/>
    </location>
</feature>
<evidence type="ECO:0000259" key="8">
    <source>
        <dbReference type="PROSITE" id="PS50071"/>
    </source>
</evidence>
<gene>
    <name evidence="9" type="ORF">RUM43_000570</name>
</gene>
<dbReference type="GO" id="GO:0000981">
    <property type="term" value="F:DNA-binding transcription factor activity, RNA polymerase II-specific"/>
    <property type="evidence" value="ECO:0007669"/>
    <property type="project" value="InterPro"/>
</dbReference>
<feature type="region of interest" description="Disordered" evidence="7">
    <location>
        <begin position="363"/>
        <end position="395"/>
    </location>
</feature>
<evidence type="ECO:0000256" key="7">
    <source>
        <dbReference type="SAM" id="MobiDB-lite"/>
    </source>
</evidence>
<dbReference type="PANTHER" id="PTHR45664">
    <property type="entry name" value="PROTEIN ZERKNUELLT 1-RELATED"/>
    <property type="match status" value="1"/>
</dbReference>
<dbReference type="Gene3D" id="1.10.10.60">
    <property type="entry name" value="Homeodomain-like"/>
    <property type="match status" value="1"/>
</dbReference>
<comment type="subcellular location">
    <subcellularLocation>
        <location evidence="1 5 6">Nucleus</location>
    </subcellularLocation>
</comment>
<organism evidence="9 10">
    <name type="scientific">Polyplax serrata</name>
    <name type="common">Common mouse louse</name>
    <dbReference type="NCBI Taxonomy" id="468196"/>
    <lineage>
        <taxon>Eukaryota</taxon>
        <taxon>Metazoa</taxon>
        <taxon>Ecdysozoa</taxon>
        <taxon>Arthropoda</taxon>
        <taxon>Hexapoda</taxon>
        <taxon>Insecta</taxon>
        <taxon>Pterygota</taxon>
        <taxon>Neoptera</taxon>
        <taxon>Paraneoptera</taxon>
        <taxon>Psocodea</taxon>
        <taxon>Troctomorpha</taxon>
        <taxon>Phthiraptera</taxon>
        <taxon>Anoplura</taxon>
        <taxon>Polyplacidae</taxon>
        <taxon>Polyplax</taxon>
    </lineage>
</organism>
<dbReference type="PROSITE" id="PS50071">
    <property type="entry name" value="HOMEOBOX_2"/>
    <property type="match status" value="1"/>
</dbReference>
<dbReference type="GO" id="GO:0048513">
    <property type="term" value="P:animal organ development"/>
    <property type="evidence" value="ECO:0007669"/>
    <property type="project" value="UniProtKB-ARBA"/>
</dbReference>
<name>A0AAN8XNA8_POLSC</name>
<keyword evidence="3 5" id="KW-0371">Homeobox</keyword>
<comment type="caution">
    <text evidence="9">The sequence shown here is derived from an EMBL/GenBank/DDBJ whole genome shotgun (WGS) entry which is preliminary data.</text>
</comment>
<dbReference type="InterPro" id="IPR020479">
    <property type="entry name" value="HD_metazoa"/>
</dbReference>
<dbReference type="InterPro" id="IPR017970">
    <property type="entry name" value="Homeobox_CS"/>
</dbReference>
<proteinExistence type="predicted"/>
<sequence>MDEKKGSRNVIDGQFLTRVLTVYCLIVAENGLPRRLRTAYTNTQLLELEKEFHFNKYLCRPRRIEIAASLDLTERQVKVWFQNRRMKHKRQSLSKQGEDGEEIKDSPTSVKGSKSDDKSLLLQDENSKKSCQNCDLTPGGLELSHGMRGKNNNNTYNSNSRSEASSVASSNSSFEKIVNEEDSRSNDGSVMTSLRSPNLKSEIKVERNKSPVSMDKNTPPVMMPERNIIQIPPPSSLTPSSTPGTPLGQQSSPVGTGTNNQTIFPPQPRPRSSPTVVTTIATVTATTVVPQSPAVRGSTPHFASHSVRLMSPRNQSSPANADYRFNQASNQNFGRQMNYSPRELYHLQQQRMVYENNQFRQQSPRLNGVHGPRPGVLQQQQQQQPPPQLPSVQQNRPTYSVQQPNMYQYCPQNQQTYGNYQQSQETQTNYQNYQRNYQNQYGDAEYQAPAIPTNNYHYYQNQTSGQGNHPQMTTGQGHEYYELRQSAQTNFHHQQETGNSVKNEHFFDHQTTEQGYVNTTEPFPVAGSNNVVASATANVMTPPTSVQTESSNDQFSHFHHFYSEPHHNPSPADNSSSSSDFNFLSNLSNDFAPEYYQLS</sequence>
<evidence type="ECO:0000256" key="4">
    <source>
        <dbReference type="ARBA" id="ARBA00023242"/>
    </source>
</evidence>
<feature type="DNA-binding region" description="Homeobox" evidence="5">
    <location>
        <begin position="33"/>
        <end position="92"/>
    </location>
</feature>
<keyword evidence="2 5" id="KW-0238">DNA-binding</keyword>
<dbReference type="PROSITE" id="PS00027">
    <property type="entry name" value="HOMEOBOX_1"/>
    <property type="match status" value="1"/>
</dbReference>
<dbReference type="GO" id="GO:0000978">
    <property type="term" value="F:RNA polymerase II cis-regulatory region sequence-specific DNA binding"/>
    <property type="evidence" value="ECO:0007669"/>
    <property type="project" value="TreeGrafter"/>
</dbReference>
<evidence type="ECO:0000256" key="2">
    <source>
        <dbReference type="ARBA" id="ARBA00023125"/>
    </source>
</evidence>
<feature type="domain" description="Homeobox" evidence="8">
    <location>
        <begin position="31"/>
        <end position="91"/>
    </location>
</feature>
<dbReference type="SMART" id="SM00389">
    <property type="entry name" value="HOX"/>
    <property type="match status" value="1"/>
</dbReference>
<dbReference type="Pfam" id="PF00046">
    <property type="entry name" value="Homeodomain"/>
    <property type="match status" value="1"/>
</dbReference>
<evidence type="ECO:0000256" key="6">
    <source>
        <dbReference type="RuleBase" id="RU000682"/>
    </source>
</evidence>
<dbReference type="InterPro" id="IPR001356">
    <property type="entry name" value="HD"/>
</dbReference>
<protein>
    <recommendedName>
        <fullName evidence="8">Homeobox domain-containing protein</fullName>
    </recommendedName>
</protein>
<evidence type="ECO:0000256" key="1">
    <source>
        <dbReference type="ARBA" id="ARBA00004123"/>
    </source>
</evidence>
<keyword evidence="4 5" id="KW-0539">Nucleus</keyword>
<dbReference type="PANTHER" id="PTHR45664:SF2">
    <property type="entry name" value="HOMEOTIC PROTEIN PROBOSCIPEDIA"/>
    <property type="match status" value="1"/>
</dbReference>
<dbReference type="PRINTS" id="PR00024">
    <property type="entry name" value="HOMEOBOX"/>
</dbReference>
<feature type="compositionally biased region" description="Polar residues" evidence="7">
    <location>
        <begin position="186"/>
        <end position="199"/>
    </location>
</feature>
<dbReference type="Proteomes" id="UP001372834">
    <property type="component" value="Unassembled WGS sequence"/>
</dbReference>
<feature type="compositionally biased region" description="Low complexity" evidence="7">
    <location>
        <begin position="237"/>
        <end position="248"/>
    </location>
</feature>
<dbReference type="InterPro" id="IPR009057">
    <property type="entry name" value="Homeodomain-like_sf"/>
</dbReference>
<accession>A0AAN8XNA8</accession>
<feature type="compositionally biased region" description="Low complexity" evidence="7">
    <location>
        <begin position="569"/>
        <end position="579"/>
    </location>
</feature>
<feature type="compositionally biased region" description="Low complexity" evidence="7">
    <location>
        <begin position="151"/>
        <end position="173"/>
    </location>
</feature>
<evidence type="ECO:0000256" key="5">
    <source>
        <dbReference type="PROSITE-ProRule" id="PRU00108"/>
    </source>
</evidence>
<dbReference type="AlphaFoldDB" id="A0AAN8XNA8"/>
<reference evidence="9 10" key="1">
    <citation type="submission" date="2023-10" db="EMBL/GenBank/DDBJ databases">
        <title>Genomes of two closely related lineages of the louse Polyplax serrata with different host specificities.</title>
        <authorList>
            <person name="Martinu J."/>
            <person name="Tarabai H."/>
            <person name="Stefka J."/>
            <person name="Hypsa V."/>
        </authorList>
    </citation>
    <scope>NUCLEOTIDE SEQUENCE [LARGE SCALE GENOMIC DNA]</scope>
    <source>
        <strain evidence="9">HR10_N</strain>
    </source>
</reference>